<dbReference type="Proteomes" id="UP000216725">
    <property type="component" value="Unassembled WGS sequence"/>
</dbReference>
<protein>
    <recommendedName>
        <fullName evidence="7">Cell division protein CrgA</fullName>
    </recommendedName>
</protein>
<dbReference type="HAMAP" id="MF_00631">
    <property type="entry name" value="CrgA"/>
    <property type="match status" value="1"/>
</dbReference>
<evidence type="ECO:0000256" key="8">
    <source>
        <dbReference type="SAM" id="MobiDB-lite"/>
    </source>
</evidence>
<sequence>MADKDDNLATAADDDVKEDVKTTDEATEVEDDKAAESADAEDSKDTKDSDSDDDDDASDDAKEEDEYVKTVDALLDEDNRKNMTPQMRRLLDREKEESRRVEKTIEDTKTNPKWFVPLMCGLMILGLLWIVVYYATAAAWPIPSIGNWNLLIGFGIMLVGFVMSMWWN</sequence>
<dbReference type="GO" id="GO:0005886">
    <property type="term" value="C:plasma membrane"/>
    <property type="evidence" value="ECO:0007669"/>
    <property type="project" value="UniProtKB-SubCell"/>
</dbReference>
<evidence type="ECO:0000256" key="1">
    <source>
        <dbReference type="ARBA" id="ARBA00022475"/>
    </source>
</evidence>
<keyword evidence="3 7" id="KW-0812">Transmembrane</keyword>
<evidence type="ECO:0000256" key="5">
    <source>
        <dbReference type="ARBA" id="ARBA00023136"/>
    </source>
</evidence>
<dbReference type="EMBL" id="MWWR01000013">
    <property type="protein sequence ID" value="OZG50813.1"/>
    <property type="molecule type" value="Genomic_DNA"/>
</dbReference>
<gene>
    <name evidence="7" type="primary">crgA</name>
    <name evidence="9" type="ORF">PSRA_1380</name>
</gene>
<dbReference type="GO" id="GO:0051301">
    <property type="term" value="P:cell division"/>
    <property type="evidence" value="ECO:0007669"/>
    <property type="project" value="UniProtKB-UniRule"/>
</dbReference>
<organism evidence="9 10">
    <name type="scientific">Pseudoscardovia radai</name>
    <dbReference type="NCBI Taxonomy" id="987066"/>
    <lineage>
        <taxon>Bacteria</taxon>
        <taxon>Bacillati</taxon>
        <taxon>Actinomycetota</taxon>
        <taxon>Actinomycetes</taxon>
        <taxon>Bifidobacteriales</taxon>
        <taxon>Bifidobacteriaceae</taxon>
        <taxon>Pseudoscardovia</taxon>
    </lineage>
</organism>
<feature type="compositionally biased region" description="Acidic residues" evidence="8">
    <location>
        <begin position="50"/>
        <end position="66"/>
    </location>
</feature>
<evidence type="ECO:0000313" key="10">
    <source>
        <dbReference type="Proteomes" id="UP000216725"/>
    </source>
</evidence>
<feature type="transmembrane region" description="Helical" evidence="7">
    <location>
        <begin position="114"/>
        <end position="136"/>
    </location>
</feature>
<proteinExistence type="inferred from homology"/>
<keyword evidence="6 7" id="KW-0131">Cell cycle</keyword>
<reference evidence="9 10" key="1">
    <citation type="journal article" date="2017" name="BMC Genomics">
        <title>Comparative genomic and phylogenomic analyses of the Bifidobacteriaceae family.</title>
        <authorList>
            <person name="Lugli G.A."/>
            <person name="Milani C."/>
            <person name="Turroni F."/>
            <person name="Duranti S."/>
            <person name="Mancabelli L."/>
            <person name="Mangifesta M."/>
            <person name="Ferrario C."/>
            <person name="Modesto M."/>
            <person name="Mattarelli P."/>
            <person name="Jiri K."/>
            <person name="van Sinderen D."/>
            <person name="Ventura M."/>
        </authorList>
    </citation>
    <scope>NUCLEOTIDE SEQUENCE [LARGE SCALE GENOMIC DNA]</scope>
    <source>
        <strain evidence="9 10">DSM 24742</strain>
    </source>
</reference>
<feature type="region of interest" description="Disordered" evidence="8">
    <location>
        <begin position="1"/>
        <end position="85"/>
    </location>
</feature>
<comment type="subcellular location">
    <subcellularLocation>
        <location evidence="7">Cell membrane</location>
        <topology evidence="7">Multi-pass membrane protein</topology>
    </subcellularLocation>
</comment>
<evidence type="ECO:0000256" key="3">
    <source>
        <dbReference type="ARBA" id="ARBA00022692"/>
    </source>
</evidence>
<dbReference type="OrthoDB" id="5189646at2"/>
<keyword evidence="5 7" id="KW-0472">Membrane</keyword>
<dbReference type="RefSeq" id="WP_094661189.1">
    <property type="nucleotide sequence ID" value="NZ_JBKZBO010000006.1"/>
</dbReference>
<evidence type="ECO:0000256" key="6">
    <source>
        <dbReference type="ARBA" id="ARBA00023306"/>
    </source>
</evidence>
<feature type="compositionally biased region" description="Basic and acidic residues" evidence="8">
    <location>
        <begin position="32"/>
        <end position="49"/>
    </location>
</feature>
<comment type="function">
    <text evidence="7">Involved in cell division.</text>
</comment>
<evidence type="ECO:0000256" key="2">
    <source>
        <dbReference type="ARBA" id="ARBA00022618"/>
    </source>
</evidence>
<dbReference type="InterPro" id="IPR009619">
    <property type="entry name" value="CrgA"/>
</dbReference>
<evidence type="ECO:0000256" key="7">
    <source>
        <dbReference type="HAMAP-Rule" id="MF_00631"/>
    </source>
</evidence>
<keyword evidence="1 7" id="KW-1003">Cell membrane</keyword>
<evidence type="ECO:0000256" key="4">
    <source>
        <dbReference type="ARBA" id="ARBA00022989"/>
    </source>
</evidence>
<dbReference type="NCBIfam" id="NF002593">
    <property type="entry name" value="PRK02251.1-2"/>
    <property type="match status" value="1"/>
</dbReference>
<comment type="caution">
    <text evidence="9">The sequence shown here is derived from an EMBL/GenBank/DDBJ whole genome shotgun (WGS) entry which is preliminary data.</text>
</comment>
<evidence type="ECO:0000313" key="9">
    <source>
        <dbReference type="EMBL" id="OZG50813.1"/>
    </source>
</evidence>
<comment type="similarity">
    <text evidence="7">Belongs to the CrgA family.</text>
</comment>
<keyword evidence="10" id="KW-1185">Reference proteome</keyword>
<dbReference type="Pfam" id="PF06781">
    <property type="entry name" value="CrgA"/>
    <property type="match status" value="1"/>
</dbReference>
<dbReference type="AlphaFoldDB" id="A0A261EVE0"/>
<feature type="transmembrane region" description="Helical" evidence="7">
    <location>
        <begin position="148"/>
        <end position="167"/>
    </location>
</feature>
<name>A0A261EVE0_9BIFI</name>
<accession>A0A261EVE0</accession>
<keyword evidence="2 7" id="KW-0132">Cell division</keyword>
<keyword evidence="4 7" id="KW-1133">Transmembrane helix</keyword>